<sequence length="111" mass="11259">MGDGFAQFGQALGGKLPLGVPLATAQGVVHATAPLIVGKLRLARGSADEVIARRRVQRPLGQYRGALAPAFERVGGGQRDVLAVALAQGVAWADEGAAANHAAKQVVVGQA</sequence>
<dbReference type="AlphaFoldDB" id="A0A2A2M6H7"/>
<comment type="caution">
    <text evidence="1">The sequence shown here is derived from an EMBL/GenBank/DDBJ whole genome shotgun (WGS) entry which is preliminary data.</text>
</comment>
<name>A0A2A2M6H7_9BILA</name>
<protein>
    <submittedName>
        <fullName evidence="1">Uncharacterized protein</fullName>
    </submittedName>
</protein>
<proteinExistence type="predicted"/>
<dbReference type="Proteomes" id="UP000218231">
    <property type="component" value="Unassembled WGS sequence"/>
</dbReference>
<gene>
    <name evidence="1" type="ORF">WR25_14048</name>
</gene>
<accession>A0A2A2M6H7</accession>
<reference evidence="1 2" key="1">
    <citation type="journal article" date="2017" name="Curr. Biol.">
        <title>Genome architecture and evolution of a unichromosomal asexual nematode.</title>
        <authorList>
            <person name="Fradin H."/>
            <person name="Zegar C."/>
            <person name="Gutwein M."/>
            <person name="Lucas J."/>
            <person name="Kovtun M."/>
            <person name="Corcoran D."/>
            <person name="Baugh L.R."/>
            <person name="Kiontke K."/>
            <person name="Gunsalus K."/>
            <person name="Fitch D.H."/>
            <person name="Piano F."/>
        </authorList>
    </citation>
    <scope>NUCLEOTIDE SEQUENCE [LARGE SCALE GENOMIC DNA]</scope>
    <source>
        <strain evidence="1">PF1309</strain>
    </source>
</reference>
<organism evidence="1 2">
    <name type="scientific">Diploscapter pachys</name>
    <dbReference type="NCBI Taxonomy" id="2018661"/>
    <lineage>
        <taxon>Eukaryota</taxon>
        <taxon>Metazoa</taxon>
        <taxon>Ecdysozoa</taxon>
        <taxon>Nematoda</taxon>
        <taxon>Chromadorea</taxon>
        <taxon>Rhabditida</taxon>
        <taxon>Rhabditina</taxon>
        <taxon>Rhabditomorpha</taxon>
        <taxon>Rhabditoidea</taxon>
        <taxon>Rhabditidae</taxon>
        <taxon>Diploscapter</taxon>
    </lineage>
</organism>
<evidence type="ECO:0000313" key="1">
    <source>
        <dbReference type="EMBL" id="PAV93777.1"/>
    </source>
</evidence>
<keyword evidence="2" id="KW-1185">Reference proteome</keyword>
<evidence type="ECO:0000313" key="2">
    <source>
        <dbReference type="Proteomes" id="UP000218231"/>
    </source>
</evidence>
<dbReference type="EMBL" id="LIAE01004353">
    <property type="protein sequence ID" value="PAV93777.1"/>
    <property type="molecule type" value="Genomic_DNA"/>
</dbReference>